<accession>M1D8U7</accession>
<name>M1D8U7_SOLTU</name>
<dbReference type="Pfam" id="PF14111">
    <property type="entry name" value="DUF4283"/>
    <property type="match status" value="1"/>
</dbReference>
<evidence type="ECO:0000259" key="2">
    <source>
        <dbReference type="Pfam" id="PF14111"/>
    </source>
</evidence>
<protein>
    <recommendedName>
        <fullName evidence="2">DUF4283 domain-containing protein</fullName>
    </recommendedName>
</protein>
<evidence type="ECO:0000313" key="3">
    <source>
        <dbReference type="EnsemblPlants" id="PGSC0003DMT400085144"/>
    </source>
</evidence>
<feature type="region of interest" description="Disordered" evidence="1">
    <location>
        <begin position="212"/>
        <end position="294"/>
    </location>
</feature>
<feature type="compositionally biased region" description="Basic and acidic residues" evidence="1">
    <location>
        <begin position="223"/>
        <end position="241"/>
    </location>
</feature>
<proteinExistence type="predicted"/>
<dbReference type="Gramene" id="PGSC0003DMT400085144">
    <property type="protein sequence ID" value="PGSC0003DMT400085144"/>
    <property type="gene ID" value="PGSC0003DMG400034715"/>
</dbReference>
<dbReference type="HOGENOM" id="CLU_948000_0_0_1"/>
<feature type="region of interest" description="Disordered" evidence="1">
    <location>
        <begin position="1"/>
        <end position="23"/>
    </location>
</feature>
<sequence length="294" mass="33945">MAAGTTGGTFPPEEFPPLHGHDTIKPQKIGNGNQNIMQYAQILQPKPMNPPLPKVTPKPVVMLQGEPNITWKASEVRSLVIQENLQYAIIGKFSYGKPVIMELRKTIPGQCGIKSECTIGVLDSRHILIRLNNLEDYVQVLSTATYYVKARNNYWQMRTLKWDPCGRVVGQRQYKQEWIVMRRNKYKRDKYGHIKGENDVQDKNPFGTLERLEEEEQQEDEEEKKQEHEEGVTKISTKEWANKNFGDLNTKQKDSEPKETTEKVNEKRTFNDKVMEKGSEETSGHKQSEEKVIQ</sequence>
<evidence type="ECO:0000313" key="4">
    <source>
        <dbReference type="Proteomes" id="UP000011115"/>
    </source>
</evidence>
<keyword evidence="4" id="KW-1185">Reference proteome</keyword>
<dbReference type="InParanoid" id="M1D8U7"/>
<dbReference type="AlphaFoldDB" id="M1D8U7"/>
<feature type="compositionally biased region" description="Acidic residues" evidence="1">
    <location>
        <begin position="212"/>
        <end position="222"/>
    </location>
</feature>
<reference evidence="4" key="1">
    <citation type="journal article" date="2011" name="Nature">
        <title>Genome sequence and analysis of the tuber crop potato.</title>
        <authorList>
            <consortium name="The Potato Genome Sequencing Consortium"/>
        </authorList>
    </citation>
    <scope>NUCLEOTIDE SEQUENCE [LARGE SCALE GENOMIC DNA]</scope>
    <source>
        <strain evidence="4">cv. DM1-3 516 R44</strain>
    </source>
</reference>
<evidence type="ECO:0000256" key="1">
    <source>
        <dbReference type="SAM" id="MobiDB-lite"/>
    </source>
</evidence>
<feature type="compositionally biased region" description="Basic and acidic residues" evidence="1">
    <location>
        <begin position="250"/>
        <end position="294"/>
    </location>
</feature>
<dbReference type="PaxDb" id="4113-PGSC0003DMT400085144"/>
<dbReference type="InterPro" id="IPR025558">
    <property type="entry name" value="DUF4283"/>
</dbReference>
<feature type="domain" description="DUF4283" evidence="2">
    <location>
        <begin position="82"/>
        <end position="164"/>
    </location>
</feature>
<reference evidence="3" key="2">
    <citation type="submission" date="2015-06" db="UniProtKB">
        <authorList>
            <consortium name="EnsemblPlants"/>
        </authorList>
    </citation>
    <scope>IDENTIFICATION</scope>
    <source>
        <strain evidence="3">DM1-3 516 R44</strain>
    </source>
</reference>
<organism evidence="3 4">
    <name type="scientific">Solanum tuberosum</name>
    <name type="common">Potato</name>
    <dbReference type="NCBI Taxonomy" id="4113"/>
    <lineage>
        <taxon>Eukaryota</taxon>
        <taxon>Viridiplantae</taxon>
        <taxon>Streptophyta</taxon>
        <taxon>Embryophyta</taxon>
        <taxon>Tracheophyta</taxon>
        <taxon>Spermatophyta</taxon>
        <taxon>Magnoliopsida</taxon>
        <taxon>eudicotyledons</taxon>
        <taxon>Gunneridae</taxon>
        <taxon>Pentapetalae</taxon>
        <taxon>asterids</taxon>
        <taxon>lamiids</taxon>
        <taxon>Solanales</taxon>
        <taxon>Solanaceae</taxon>
        <taxon>Solanoideae</taxon>
        <taxon>Solaneae</taxon>
        <taxon>Solanum</taxon>
    </lineage>
</organism>
<dbReference type="EnsemblPlants" id="PGSC0003DMT400085144">
    <property type="protein sequence ID" value="PGSC0003DMT400085144"/>
    <property type="gene ID" value="PGSC0003DMG400034715"/>
</dbReference>
<dbReference type="Proteomes" id="UP000011115">
    <property type="component" value="Unassembled WGS sequence"/>
</dbReference>